<dbReference type="EMBL" id="MU005990">
    <property type="protein sequence ID" value="KAF2859702.1"/>
    <property type="molecule type" value="Genomic_DNA"/>
</dbReference>
<keyword evidence="3" id="KW-1185">Reference proteome</keyword>
<organism evidence="2 3">
    <name type="scientific">Piedraia hortae CBS 480.64</name>
    <dbReference type="NCBI Taxonomy" id="1314780"/>
    <lineage>
        <taxon>Eukaryota</taxon>
        <taxon>Fungi</taxon>
        <taxon>Dikarya</taxon>
        <taxon>Ascomycota</taxon>
        <taxon>Pezizomycotina</taxon>
        <taxon>Dothideomycetes</taxon>
        <taxon>Dothideomycetidae</taxon>
        <taxon>Capnodiales</taxon>
        <taxon>Piedraiaceae</taxon>
        <taxon>Piedraia</taxon>
    </lineage>
</organism>
<sequence>MKRGEGTYGSFGLFGCSKENIIKATFLSGMTQGIGAKDQRRYGWDTCEVTRNVDSHSNDRSARQYHRPLPRPPAPYSKTSADQELSTCCLAHGYVEVAVDWRCAMNSKQAAAGKSKINMTIFFAPSLDSRLFARFLLRAFHSIEKVSVHEAVSRHEAKDEGTGVEGSIETRMRGSKQWAMDERTA</sequence>
<evidence type="ECO:0000256" key="1">
    <source>
        <dbReference type="SAM" id="MobiDB-lite"/>
    </source>
</evidence>
<evidence type="ECO:0000313" key="2">
    <source>
        <dbReference type="EMBL" id="KAF2859702.1"/>
    </source>
</evidence>
<dbReference type="AlphaFoldDB" id="A0A6A7BXA4"/>
<proteinExistence type="predicted"/>
<name>A0A6A7BXA4_9PEZI</name>
<evidence type="ECO:0000313" key="3">
    <source>
        <dbReference type="Proteomes" id="UP000799421"/>
    </source>
</evidence>
<dbReference type="Proteomes" id="UP000799421">
    <property type="component" value="Unassembled WGS sequence"/>
</dbReference>
<feature type="region of interest" description="Disordered" evidence="1">
    <location>
        <begin position="157"/>
        <end position="185"/>
    </location>
</feature>
<protein>
    <submittedName>
        <fullName evidence="2">Uncharacterized protein</fullName>
    </submittedName>
</protein>
<reference evidence="2" key="1">
    <citation type="journal article" date="2020" name="Stud. Mycol.">
        <title>101 Dothideomycetes genomes: a test case for predicting lifestyles and emergence of pathogens.</title>
        <authorList>
            <person name="Haridas S."/>
            <person name="Albert R."/>
            <person name="Binder M."/>
            <person name="Bloem J."/>
            <person name="Labutti K."/>
            <person name="Salamov A."/>
            <person name="Andreopoulos B."/>
            <person name="Baker S."/>
            <person name="Barry K."/>
            <person name="Bills G."/>
            <person name="Bluhm B."/>
            <person name="Cannon C."/>
            <person name="Castanera R."/>
            <person name="Culley D."/>
            <person name="Daum C."/>
            <person name="Ezra D."/>
            <person name="Gonzalez J."/>
            <person name="Henrissat B."/>
            <person name="Kuo A."/>
            <person name="Liang C."/>
            <person name="Lipzen A."/>
            <person name="Lutzoni F."/>
            <person name="Magnuson J."/>
            <person name="Mondo S."/>
            <person name="Nolan M."/>
            <person name="Ohm R."/>
            <person name="Pangilinan J."/>
            <person name="Park H.-J."/>
            <person name="Ramirez L."/>
            <person name="Alfaro M."/>
            <person name="Sun H."/>
            <person name="Tritt A."/>
            <person name="Yoshinaga Y."/>
            <person name="Zwiers L.-H."/>
            <person name="Turgeon B."/>
            <person name="Goodwin S."/>
            <person name="Spatafora J."/>
            <person name="Crous P."/>
            <person name="Grigoriev I."/>
        </authorList>
    </citation>
    <scope>NUCLEOTIDE SEQUENCE</scope>
    <source>
        <strain evidence="2">CBS 480.64</strain>
    </source>
</reference>
<dbReference type="PROSITE" id="PS51257">
    <property type="entry name" value="PROKAR_LIPOPROTEIN"/>
    <property type="match status" value="1"/>
</dbReference>
<feature type="region of interest" description="Disordered" evidence="1">
    <location>
        <begin position="55"/>
        <end position="79"/>
    </location>
</feature>
<accession>A0A6A7BXA4</accession>
<gene>
    <name evidence="2" type="ORF">K470DRAFT_258715</name>
</gene>